<dbReference type="SUPFAM" id="SSF53955">
    <property type="entry name" value="Lysozyme-like"/>
    <property type="match status" value="1"/>
</dbReference>
<comment type="catalytic activity">
    <reaction evidence="12">
        <text>Preferential cleavage: (Ac)2-L-Lys-D-Ala-|-D-Ala. Also transpeptidation of peptidyl-alanyl moieties that are N-acyl substituents of D-alanine.</text>
        <dbReference type="EC" id="3.4.16.4"/>
    </reaction>
</comment>
<dbReference type="Gene3D" id="3.40.710.10">
    <property type="entry name" value="DD-peptidase/beta-lactamase superfamily"/>
    <property type="match status" value="2"/>
</dbReference>
<dbReference type="HOGENOM" id="CLU_006354_6_0_11"/>
<keyword evidence="11" id="KW-0961">Cell wall biogenesis/degradation</keyword>
<dbReference type="Pfam" id="PF00905">
    <property type="entry name" value="Transpeptidase"/>
    <property type="match status" value="1"/>
</dbReference>
<dbReference type="PANTHER" id="PTHR32282:SF34">
    <property type="entry name" value="PENICILLIN-BINDING PROTEIN 1A"/>
    <property type="match status" value="1"/>
</dbReference>
<evidence type="ECO:0000256" key="8">
    <source>
        <dbReference type="ARBA" id="ARBA00022960"/>
    </source>
</evidence>
<feature type="compositionally biased region" description="Basic and acidic residues" evidence="14">
    <location>
        <begin position="8"/>
        <end position="25"/>
    </location>
</feature>
<keyword evidence="9" id="KW-0573">Peptidoglycan synthesis</keyword>
<dbReference type="InterPro" id="IPR012338">
    <property type="entry name" value="Beta-lactam/transpept-like"/>
</dbReference>
<dbReference type="GO" id="GO:0008360">
    <property type="term" value="P:regulation of cell shape"/>
    <property type="evidence" value="ECO:0007669"/>
    <property type="project" value="UniProtKB-KW"/>
</dbReference>
<evidence type="ECO:0000256" key="6">
    <source>
        <dbReference type="ARBA" id="ARBA00022679"/>
    </source>
</evidence>
<evidence type="ECO:0000256" key="5">
    <source>
        <dbReference type="ARBA" id="ARBA00022676"/>
    </source>
</evidence>
<dbReference type="SUPFAM" id="SSF56601">
    <property type="entry name" value="beta-lactamase/transpeptidase-like"/>
    <property type="match status" value="1"/>
</dbReference>
<evidence type="ECO:0000256" key="3">
    <source>
        <dbReference type="ARBA" id="ARBA00022645"/>
    </source>
</evidence>
<keyword evidence="7" id="KW-0378">Hydrolase</keyword>
<sequence length="646" mass="69790">MAGPLTALRERFTPDSKQAPRDTRPPSRQHGEKRHGKPKRTGIRRLFTWRKLIAYVAGLCALLIGAFTVLYYSIDVPKANAQAKAQSNVYKYSDGTILARTGEINREMVTLDRIPTGVQHAFVAAENKSFYKDRGVDPMGILRGVVNTVAGKGTQGGSTITQQYVKNYYLSQEQTASRKIKELVISLKVDQRNSKEDILAGYLNTSYFGRVAYGIQAAARAYYDKDVDDLTVEEGAYLAALVQAPSQYDWAVASPKAKRLVTRRWNYVLDNMVDMHWLDPAQRKHMRFPVPVDPKPAPGLDGQAGYLVDAARNELIASGVSEQELAAGGWTITLNVDPAKQRALEKTMRQGLDGSAKGKPRTDGSGEEKQTRADGSADEKQARADAAATQGGAVSVDPKNGRILALYGGRDYTRHYLSNATRGDYQVGSAFQPVTDAASMDAKMHNGPDAGGLPEIKRTARALGMDTDGGFGTKESVELGLMGSSPLKMAGVYASFNHQGKRVTPSIVKSARRGDETAGPPKAVGDQAIAPAAAQLVTRNLIMNGGKDAVRAVKRPAAGKGGVSDDKRAAWYVGYTPDLVTAVALFGEDAEKRKQIPLKNASAQRVADLWSDYTDQALRNVPAAWFDSGSEAGAIPNPTRMAPTGR</sequence>
<keyword evidence="15" id="KW-0472">Membrane</keyword>
<comment type="similarity">
    <text evidence="1">In the C-terminal section; belongs to the transpeptidase family.</text>
</comment>
<evidence type="ECO:0000256" key="13">
    <source>
        <dbReference type="ARBA" id="ARBA00049902"/>
    </source>
</evidence>
<reference evidence="18" key="1">
    <citation type="submission" date="2011-08" db="EMBL/GenBank/DDBJ databases">
        <title>Complete sequence of chromosome of Streptomyces violaceusniger Tu 4113.</title>
        <authorList>
            <consortium name="US DOE Joint Genome Institute"/>
            <person name="Lucas S."/>
            <person name="Han J."/>
            <person name="Lapidus A."/>
            <person name="Cheng J.-F."/>
            <person name="Goodwin L."/>
            <person name="Pitluck S."/>
            <person name="Peters L."/>
            <person name="Ivanova N."/>
            <person name="Daligault H."/>
            <person name="Detter J.C."/>
            <person name="Han C."/>
            <person name="Tapia R."/>
            <person name="Land M."/>
            <person name="Hauser L."/>
            <person name="Kyrpides N."/>
            <person name="Ivanova N."/>
            <person name="Pagani I."/>
            <person name="Hagen A."/>
            <person name="Katz L."/>
            <person name="Fiedler H.-P."/>
            <person name="Keasling J."/>
            <person name="Fortman J."/>
            <person name="Woyke T."/>
        </authorList>
    </citation>
    <scope>NUCLEOTIDE SEQUENCE [LARGE SCALE GENOMIC DNA]</scope>
    <source>
        <strain evidence="18">Tu 4113</strain>
    </source>
</reference>
<evidence type="ECO:0000256" key="15">
    <source>
        <dbReference type="SAM" id="Phobius"/>
    </source>
</evidence>
<feature type="region of interest" description="Disordered" evidence="14">
    <location>
        <begin position="1"/>
        <end position="39"/>
    </location>
</feature>
<dbReference type="InterPro" id="IPR023346">
    <property type="entry name" value="Lysozyme-like_dom_sf"/>
</dbReference>
<evidence type="ECO:0000256" key="1">
    <source>
        <dbReference type="ARBA" id="ARBA00007090"/>
    </source>
</evidence>
<dbReference type="KEGG" id="svl:Strvi_3845"/>
<dbReference type="Gene3D" id="1.10.3810.10">
    <property type="entry name" value="Biosynthetic peptidoglycan transglycosylase-like"/>
    <property type="match status" value="1"/>
</dbReference>
<evidence type="ECO:0000313" key="18">
    <source>
        <dbReference type="EMBL" id="AEM83507.1"/>
    </source>
</evidence>
<evidence type="ECO:0000256" key="4">
    <source>
        <dbReference type="ARBA" id="ARBA00022670"/>
    </source>
</evidence>
<dbReference type="GO" id="GO:0009252">
    <property type="term" value="P:peptidoglycan biosynthetic process"/>
    <property type="evidence" value="ECO:0007669"/>
    <property type="project" value="UniProtKB-KW"/>
</dbReference>
<evidence type="ECO:0000259" key="17">
    <source>
        <dbReference type="Pfam" id="PF00912"/>
    </source>
</evidence>
<keyword evidence="10" id="KW-0511">Multifunctional enzyme</keyword>
<dbReference type="eggNOG" id="COG0744">
    <property type="taxonomic scope" value="Bacteria"/>
</dbReference>
<dbReference type="AlphaFoldDB" id="G2PEM6"/>
<dbReference type="InterPro" id="IPR036950">
    <property type="entry name" value="PBP_transglycosylase"/>
</dbReference>
<evidence type="ECO:0000256" key="9">
    <source>
        <dbReference type="ARBA" id="ARBA00022984"/>
    </source>
</evidence>
<feature type="compositionally biased region" description="Basic and acidic residues" evidence="14">
    <location>
        <begin position="360"/>
        <end position="383"/>
    </location>
</feature>
<protein>
    <submittedName>
        <fullName evidence="18">Glycosyl transferase family 51</fullName>
    </submittedName>
</protein>
<accession>G2PEM6</accession>
<name>G2PEM6_STRV4</name>
<comment type="similarity">
    <text evidence="2">In the N-terminal section; belongs to the glycosyltransferase 51 family.</text>
</comment>
<proteinExistence type="inferred from homology"/>
<evidence type="ECO:0000256" key="10">
    <source>
        <dbReference type="ARBA" id="ARBA00023268"/>
    </source>
</evidence>
<keyword evidence="8" id="KW-0133">Cell shape</keyword>
<gene>
    <name evidence="18" type="ORF">Strvi_3845</name>
</gene>
<keyword evidence="6 18" id="KW-0808">Transferase</keyword>
<dbReference type="Proteomes" id="UP000008703">
    <property type="component" value="Chromosome"/>
</dbReference>
<evidence type="ECO:0000259" key="16">
    <source>
        <dbReference type="Pfam" id="PF00905"/>
    </source>
</evidence>
<keyword evidence="3" id="KW-0121">Carboxypeptidase</keyword>
<evidence type="ECO:0000256" key="7">
    <source>
        <dbReference type="ARBA" id="ARBA00022801"/>
    </source>
</evidence>
<feature type="domain" description="Glycosyl transferase family 51" evidence="17">
    <location>
        <begin position="95"/>
        <end position="272"/>
    </location>
</feature>
<dbReference type="RefSeq" id="WP_014057005.1">
    <property type="nucleotide sequence ID" value="NC_015957.1"/>
</dbReference>
<dbReference type="InterPro" id="IPR001460">
    <property type="entry name" value="PCN-bd_Tpept"/>
</dbReference>
<dbReference type="EMBL" id="CP002994">
    <property type="protein sequence ID" value="AEM83507.1"/>
    <property type="molecule type" value="Genomic_DNA"/>
</dbReference>
<keyword evidence="15" id="KW-0812">Transmembrane</keyword>
<feature type="transmembrane region" description="Helical" evidence="15">
    <location>
        <begin position="52"/>
        <end position="74"/>
    </location>
</feature>
<dbReference type="GO" id="GO:0008658">
    <property type="term" value="F:penicillin binding"/>
    <property type="evidence" value="ECO:0007669"/>
    <property type="project" value="InterPro"/>
</dbReference>
<dbReference type="FunFam" id="1.10.3810.10:FF:000001">
    <property type="entry name" value="Penicillin-binding protein 1A"/>
    <property type="match status" value="1"/>
</dbReference>
<dbReference type="Pfam" id="PF00912">
    <property type="entry name" value="Transgly"/>
    <property type="match status" value="1"/>
</dbReference>
<feature type="region of interest" description="Disordered" evidence="14">
    <location>
        <begin position="348"/>
        <end position="395"/>
    </location>
</feature>
<dbReference type="PANTHER" id="PTHR32282">
    <property type="entry name" value="BINDING PROTEIN TRANSPEPTIDASE, PUTATIVE-RELATED"/>
    <property type="match status" value="1"/>
</dbReference>
<dbReference type="InterPro" id="IPR001264">
    <property type="entry name" value="Glyco_trans_51"/>
</dbReference>
<keyword evidence="5" id="KW-0328">Glycosyltransferase</keyword>
<evidence type="ECO:0000313" key="19">
    <source>
        <dbReference type="Proteomes" id="UP000008703"/>
    </source>
</evidence>
<organism evidence="18 19">
    <name type="scientific">Streptomyces violaceusniger (strain Tu 4113)</name>
    <dbReference type="NCBI Taxonomy" id="653045"/>
    <lineage>
        <taxon>Bacteria</taxon>
        <taxon>Bacillati</taxon>
        <taxon>Actinomycetota</taxon>
        <taxon>Actinomycetes</taxon>
        <taxon>Kitasatosporales</taxon>
        <taxon>Streptomycetaceae</taxon>
        <taxon>Streptomyces</taxon>
        <taxon>Streptomyces violaceusniger group</taxon>
    </lineage>
</organism>
<evidence type="ECO:0000256" key="2">
    <source>
        <dbReference type="ARBA" id="ARBA00007739"/>
    </source>
</evidence>
<keyword evidence="4" id="KW-0645">Protease</keyword>
<dbReference type="GO" id="GO:0071555">
    <property type="term" value="P:cell wall organization"/>
    <property type="evidence" value="ECO:0007669"/>
    <property type="project" value="UniProtKB-KW"/>
</dbReference>
<dbReference type="GO" id="GO:0006508">
    <property type="term" value="P:proteolysis"/>
    <property type="evidence" value="ECO:0007669"/>
    <property type="project" value="UniProtKB-KW"/>
</dbReference>
<evidence type="ECO:0000256" key="12">
    <source>
        <dbReference type="ARBA" id="ARBA00034000"/>
    </source>
</evidence>
<evidence type="ECO:0000256" key="14">
    <source>
        <dbReference type="SAM" id="MobiDB-lite"/>
    </source>
</evidence>
<comment type="catalytic activity">
    <reaction evidence="13">
        <text>[GlcNAc-(1-&gt;4)-Mur2Ac(oyl-L-Ala-gamma-D-Glu-L-Lys-D-Ala-D-Ala)](n)-di-trans,octa-cis-undecaprenyl diphosphate + beta-D-GlcNAc-(1-&gt;4)-Mur2Ac(oyl-L-Ala-gamma-D-Glu-L-Lys-D-Ala-D-Ala)-di-trans,octa-cis-undecaprenyl diphosphate = [GlcNAc-(1-&gt;4)-Mur2Ac(oyl-L-Ala-gamma-D-Glu-L-Lys-D-Ala-D-Ala)](n+1)-di-trans,octa-cis-undecaprenyl diphosphate + di-trans,octa-cis-undecaprenyl diphosphate + H(+)</text>
        <dbReference type="Rhea" id="RHEA:23708"/>
        <dbReference type="Rhea" id="RHEA-COMP:9602"/>
        <dbReference type="Rhea" id="RHEA-COMP:9603"/>
        <dbReference type="ChEBI" id="CHEBI:15378"/>
        <dbReference type="ChEBI" id="CHEBI:58405"/>
        <dbReference type="ChEBI" id="CHEBI:60033"/>
        <dbReference type="ChEBI" id="CHEBI:78435"/>
        <dbReference type="EC" id="2.4.99.28"/>
    </reaction>
</comment>
<feature type="domain" description="Penicillin-binding protein transpeptidase" evidence="16">
    <location>
        <begin position="480"/>
        <end position="586"/>
    </location>
</feature>
<dbReference type="GO" id="GO:0008955">
    <property type="term" value="F:peptidoglycan glycosyltransferase activity"/>
    <property type="evidence" value="ECO:0007669"/>
    <property type="project" value="UniProtKB-EC"/>
</dbReference>
<dbReference type="InterPro" id="IPR050396">
    <property type="entry name" value="Glycosyltr_51/Transpeptidase"/>
</dbReference>
<keyword evidence="15" id="KW-1133">Transmembrane helix</keyword>
<keyword evidence="19" id="KW-1185">Reference proteome</keyword>
<dbReference type="GO" id="GO:0030288">
    <property type="term" value="C:outer membrane-bounded periplasmic space"/>
    <property type="evidence" value="ECO:0007669"/>
    <property type="project" value="TreeGrafter"/>
</dbReference>
<dbReference type="GO" id="GO:0009002">
    <property type="term" value="F:serine-type D-Ala-D-Ala carboxypeptidase activity"/>
    <property type="evidence" value="ECO:0007669"/>
    <property type="project" value="UniProtKB-EC"/>
</dbReference>
<evidence type="ECO:0000256" key="11">
    <source>
        <dbReference type="ARBA" id="ARBA00023316"/>
    </source>
</evidence>
<feature type="compositionally biased region" description="Low complexity" evidence="14">
    <location>
        <begin position="384"/>
        <end position="393"/>
    </location>
</feature>